<dbReference type="PANTHER" id="PTHR35896">
    <property type="entry name" value="IG-LIKE DOMAIN-CONTAINING PROTEIN"/>
    <property type="match status" value="1"/>
</dbReference>
<feature type="transmembrane region" description="Helical" evidence="1">
    <location>
        <begin position="51"/>
        <end position="76"/>
    </location>
</feature>
<dbReference type="GeneID" id="36624963"/>
<dbReference type="PANTHER" id="PTHR35896:SF3">
    <property type="entry name" value="MAJOR FACILITATOR SUPERFAMILY TRANSPORTER"/>
    <property type="match status" value="1"/>
</dbReference>
<dbReference type="AlphaFoldDB" id="A0A2T3ZXK0"/>
<name>A0A2T3ZXK0_TRIHA</name>
<organism evidence="2 3">
    <name type="scientific">Trichoderma harzianum CBS 226.95</name>
    <dbReference type="NCBI Taxonomy" id="983964"/>
    <lineage>
        <taxon>Eukaryota</taxon>
        <taxon>Fungi</taxon>
        <taxon>Dikarya</taxon>
        <taxon>Ascomycota</taxon>
        <taxon>Pezizomycotina</taxon>
        <taxon>Sordariomycetes</taxon>
        <taxon>Hypocreomycetidae</taxon>
        <taxon>Hypocreales</taxon>
        <taxon>Hypocreaceae</taxon>
        <taxon>Trichoderma</taxon>
    </lineage>
</organism>
<reference evidence="2 3" key="1">
    <citation type="submission" date="2016-07" db="EMBL/GenBank/DDBJ databases">
        <title>Multiple horizontal gene transfer events from other fungi enriched the ability of initially mycotrophic Trichoderma (Ascomycota) to feed on dead plant biomass.</title>
        <authorList>
            <consortium name="DOE Joint Genome Institute"/>
            <person name="Aerts A."/>
            <person name="Atanasova L."/>
            <person name="Chenthamara K."/>
            <person name="Zhang J."/>
            <person name="Grujic M."/>
            <person name="Henrissat B."/>
            <person name="Kuo A."/>
            <person name="Salamov A."/>
            <person name="Lipzen A."/>
            <person name="Labutti K."/>
            <person name="Barry K."/>
            <person name="Miao Y."/>
            <person name="Rahimi M.J."/>
            <person name="Shen Q."/>
            <person name="Grigoriev I.V."/>
            <person name="Kubicek C.P."/>
            <person name="Druzhinina I.S."/>
        </authorList>
    </citation>
    <scope>NUCLEOTIDE SEQUENCE [LARGE SCALE GENOMIC DNA]</scope>
    <source>
        <strain evidence="2 3">CBS 226.95</strain>
    </source>
</reference>
<evidence type="ECO:0000256" key="1">
    <source>
        <dbReference type="SAM" id="Phobius"/>
    </source>
</evidence>
<sequence length="199" mass="22908">MSFRWNWSYVKITKDAMEEKEEDSYSDSNLCSNDTMQTRHCSWRLLHLSRIGQPCVIAIIFISVVFLGIGLSAVIFHKASSSQTTLRHNNLCGNSTEDAISLGCSFNQLLWAWLPAHCPHYANEDFTKAENWTYYQDFHGNGEISSEHVIEAMDKGIKLWTQQREHVTHCVFMFLGLGQVIRDGSPYTEKLTDYTHIKH</sequence>
<evidence type="ECO:0000313" key="3">
    <source>
        <dbReference type="Proteomes" id="UP000241690"/>
    </source>
</evidence>
<evidence type="ECO:0000313" key="2">
    <source>
        <dbReference type="EMBL" id="PTB49546.1"/>
    </source>
</evidence>
<dbReference type="EMBL" id="KZ679691">
    <property type="protein sequence ID" value="PTB49546.1"/>
    <property type="molecule type" value="Genomic_DNA"/>
</dbReference>
<keyword evidence="1" id="KW-0472">Membrane</keyword>
<keyword evidence="3" id="KW-1185">Reference proteome</keyword>
<keyword evidence="1" id="KW-1133">Transmembrane helix</keyword>
<dbReference type="Proteomes" id="UP000241690">
    <property type="component" value="Unassembled WGS sequence"/>
</dbReference>
<accession>A0A2T3ZXK0</accession>
<dbReference type="RefSeq" id="XP_024769223.1">
    <property type="nucleotide sequence ID" value="XM_024916394.1"/>
</dbReference>
<keyword evidence="1" id="KW-0812">Transmembrane</keyword>
<gene>
    <name evidence="2" type="ORF">M431DRAFT_486547</name>
</gene>
<proteinExistence type="predicted"/>
<dbReference type="InterPro" id="IPR053008">
    <property type="entry name" value="Phomopsin_biosynth_assoc"/>
</dbReference>
<protein>
    <submittedName>
        <fullName evidence="2">Uncharacterized protein</fullName>
    </submittedName>
</protein>